<reference evidence="9" key="2">
    <citation type="submission" date="2020-05" db="UniProtKB">
        <authorList>
            <consortium name="EnsemblMetazoa"/>
        </authorList>
    </citation>
    <scope>IDENTIFICATION</scope>
    <source>
        <strain evidence="9">wikel</strain>
    </source>
</reference>
<reference evidence="8 10" key="1">
    <citation type="submission" date="2008-03" db="EMBL/GenBank/DDBJ databases">
        <title>Annotation of Ixodes scapularis.</title>
        <authorList>
            <consortium name="Ixodes scapularis Genome Project Consortium"/>
            <person name="Caler E."/>
            <person name="Hannick L.I."/>
            <person name="Bidwell S."/>
            <person name="Joardar V."/>
            <person name="Thiagarajan M."/>
            <person name="Amedeo P."/>
            <person name="Galinsky K.J."/>
            <person name="Schobel S."/>
            <person name="Inman J."/>
            <person name="Hostetler J."/>
            <person name="Miller J."/>
            <person name="Hammond M."/>
            <person name="Megy K."/>
            <person name="Lawson D."/>
            <person name="Kodira C."/>
            <person name="Sutton G."/>
            <person name="Meyer J."/>
            <person name="Hill C.A."/>
            <person name="Birren B."/>
            <person name="Nene V."/>
            <person name="Collins F."/>
            <person name="Alarcon-Chaidez F."/>
            <person name="Wikel S."/>
            <person name="Strausberg R."/>
        </authorList>
    </citation>
    <scope>NUCLEOTIDE SEQUENCE [LARGE SCALE GENOMIC DNA]</scope>
    <source>
        <strain evidence="10">Wikel</strain>
        <strain evidence="8">Wikel colony</strain>
    </source>
</reference>
<dbReference type="PaxDb" id="6945-B7PC59"/>
<dbReference type="InParanoid" id="B7PC59"/>
<dbReference type="Pfam" id="PF00089">
    <property type="entry name" value="Trypsin"/>
    <property type="match status" value="1"/>
</dbReference>
<evidence type="ECO:0000256" key="4">
    <source>
        <dbReference type="ARBA" id="ARBA00022801"/>
    </source>
</evidence>
<sequence>MFCAGSPGKSTCNGDSGGPAVQKESGSSILVGVVSFGVNCTVIPAYTVFIRVPAYTVWIQENIAKLQS</sequence>
<proteinExistence type="predicted"/>
<dbReference type="EnsemblMetazoa" id="ISCW017499-RA">
    <property type="protein sequence ID" value="ISCW017499-PA"/>
    <property type="gene ID" value="ISCW017499"/>
</dbReference>
<dbReference type="AlphaFoldDB" id="B7PC59"/>
<keyword evidence="4" id="KW-0378">Hydrolase</keyword>
<dbReference type="InterPro" id="IPR009003">
    <property type="entry name" value="Peptidase_S1_PA"/>
</dbReference>
<evidence type="ECO:0000313" key="10">
    <source>
        <dbReference type="Proteomes" id="UP000001555"/>
    </source>
</evidence>
<feature type="region of interest" description="Disordered" evidence="6">
    <location>
        <begin position="1"/>
        <end position="23"/>
    </location>
</feature>
<evidence type="ECO:0000259" key="7">
    <source>
        <dbReference type="PROSITE" id="PS50240"/>
    </source>
</evidence>
<dbReference type="InterPro" id="IPR001254">
    <property type="entry name" value="Trypsin_dom"/>
</dbReference>
<dbReference type="EMBL" id="DS681977">
    <property type="protein sequence ID" value="EEC04181.1"/>
    <property type="molecule type" value="Genomic_DNA"/>
</dbReference>
<evidence type="ECO:0000256" key="3">
    <source>
        <dbReference type="ARBA" id="ARBA00022670"/>
    </source>
</evidence>
<dbReference type="PROSITE" id="PS50240">
    <property type="entry name" value="TRYPSIN_DOM"/>
    <property type="match status" value="1"/>
</dbReference>
<evidence type="ECO:0000313" key="8">
    <source>
        <dbReference type="EMBL" id="EEC04181.1"/>
    </source>
</evidence>
<evidence type="ECO:0000313" key="9">
    <source>
        <dbReference type="EnsemblMetazoa" id="ISCW017499-PA"/>
    </source>
</evidence>
<name>B7PC59_IXOSC</name>
<dbReference type="STRING" id="6945.B7PC59"/>
<dbReference type="PANTHER" id="PTHR24264">
    <property type="entry name" value="TRYPSIN-RELATED"/>
    <property type="match status" value="1"/>
</dbReference>
<keyword evidence="2" id="KW-0964">Secreted</keyword>
<evidence type="ECO:0000256" key="6">
    <source>
        <dbReference type="SAM" id="MobiDB-lite"/>
    </source>
</evidence>
<keyword evidence="3" id="KW-0645">Protease</keyword>
<dbReference type="InterPro" id="IPR050127">
    <property type="entry name" value="Serine_Proteases_S1"/>
</dbReference>
<organism>
    <name type="scientific">Ixodes scapularis</name>
    <name type="common">Black-legged tick</name>
    <name type="synonym">Deer tick</name>
    <dbReference type="NCBI Taxonomy" id="6945"/>
    <lineage>
        <taxon>Eukaryota</taxon>
        <taxon>Metazoa</taxon>
        <taxon>Ecdysozoa</taxon>
        <taxon>Arthropoda</taxon>
        <taxon>Chelicerata</taxon>
        <taxon>Arachnida</taxon>
        <taxon>Acari</taxon>
        <taxon>Parasitiformes</taxon>
        <taxon>Ixodida</taxon>
        <taxon>Ixodoidea</taxon>
        <taxon>Ixodidae</taxon>
        <taxon>Ixodinae</taxon>
        <taxon>Ixodes</taxon>
    </lineage>
</organism>
<evidence type="ECO:0000256" key="1">
    <source>
        <dbReference type="ARBA" id="ARBA00004613"/>
    </source>
</evidence>
<dbReference type="VEuPathDB" id="VectorBase:ISCW017499"/>
<feature type="domain" description="Peptidase S1" evidence="7">
    <location>
        <begin position="1"/>
        <end position="64"/>
    </location>
</feature>
<keyword evidence="5" id="KW-0720">Serine protease</keyword>
<dbReference type="SUPFAM" id="SSF50494">
    <property type="entry name" value="Trypsin-like serine proteases"/>
    <property type="match status" value="1"/>
</dbReference>
<protein>
    <recommendedName>
        <fullName evidence="7">Peptidase S1 domain-containing protein</fullName>
    </recommendedName>
</protein>
<accession>B7PC59</accession>
<gene>
    <name evidence="8" type="ORF">IscW_ISCW017499</name>
</gene>
<dbReference type="InterPro" id="IPR043504">
    <property type="entry name" value="Peptidase_S1_PA_chymotrypsin"/>
</dbReference>
<comment type="subcellular location">
    <subcellularLocation>
        <location evidence="1">Secreted</location>
    </subcellularLocation>
</comment>
<dbReference type="VEuPathDB" id="VectorBase:ISCI017499"/>
<evidence type="ECO:0000256" key="2">
    <source>
        <dbReference type="ARBA" id="ARBA00022525"/>
    </source>
</evidence>
<dbReference type="Proteomes" id="UP000001555">
    <property type="component" value="Unassembled WGS sequence"/>
</dbReference>
<dbReference type="GO" id="GO:0004252">
    <property type="term" value="F:serine-type endopeptidase activity"/>
    <property type="evidence" value="ECO:0007669"/>
    <property type="project" value="InterPro"/>
</dbReference>
<dbReference type="HOGENOM" id="CLU_006842_13_3_1"/>
<dbReference type="GO" id="GO:0005576">
    <property type="term" value="C:extracellular region"/>
    <property type="evidence" value="ECO:0007669"/>
    <property type="project" value="UniProtKB-SubCell"/>
</dbReference>
<dbReference type="GO" id="GO:0006508">
    <property type="term" value="P:proteolysis"/>
    <property type="evidence" value="ECO:0007669"/>
    <property type="project" value="UniProtKB-KW"/>
</dbReference>
<dbReference type="EMBL" id="ABJB010550951">
    <property type="status" value="NOT_ANNOTATED_CDS"/>
    <property type="molecule type" value="Genomic_DNA"/>
</dbReference>
<dbReference type="PANTHER" id="PTHR24264:SF65">
    <property type="entry name" value="SRCR DOMAIN-CONTAINING PROTEIN"/>
    <property type="match status" value="1"/>
</dbReference>
<dbReference type="Gene3D" id="2.40.10.10">
    <property type="entry name" value="Trypsin-like serine proteases"/>
    <property type="match status" value="1"/>
</dbReference>
<keyword evidence="10" id="KW-1185">Reference proteome</keyword>
<evidence type="ECO:0000256" key="5">
    <source>
        <dbReference type="ARBA" id="ARBA00022825"/>
    </source>
</evidence>